<feature type="compositionally biased region" description="Low complexity" evidence="1">
    <location>
        <begin position="551"/>
        <end position="565"/>
    </location>
</feature>
<proteinExistence type="predicted"/>
<feature type="region of interest" description="Disordered" evidence="1">
    <location>
        <begin position="159"/>
        <end position="194"/>
    </location>
</feature>
<reference evidence="2" key="2">
    <citation type="submission" date="2023-03" db="EMBL/GenBank/DDBJ databases">
        <authorList>
            <person name="Inwood S.N."/>
            <person name="Skelly J.G."/>
            <person name="Guhlin J."/>
            <person name="Harrop T.W.R."/>
            <person name="Goldson S.G."/>
            <person name="Dearden P.K."/>
        </authorList>
    </citation>
    <scope>NUCLEOTIDE SEQUENCE</scope>
    <source>
        <strain evidence="2">Irish</strain>
        <tissue evidence="2">Whole body</tissue>
    </source>
</reference>
<gene>
    <name evidence="2" type="ORF">PV328_011645</name>
</gene>
<feature type="region of interest" description="Disordered" evidence="1">
    <location>
        <begin position="207"/>
        <end position="318"/>
    </location>
</feature>
<feature type="region of interest" description="Disordered" evidence="1">
    <location>
        <begin position="1"/>
        <end position="92"/>
    </location>
</feature>
<dbReference type="PANTHER" id="PTHR24149">
    <property type="entry name" value="ANKYRIN REPEAT DOMAIN-CONTAINING PROTEIN 12"/>
    <property type="match status" value="1"/>
</dbReference>
<feature type="compositionally biased region" description="Low complexity" evidence="1">
    <location>
        <begin position="611"/>
        <end position="634"/>
    </location>
</feature>
<comment type="caution">
    <text evidence="2">The sequence shown here is derived from an EMBL/GenBank/DDBJ whole genome shotgun (WGS) entry which is preliminary data.</text>
</comment>
<organism evidence="2 3">
    <name type="scientific">Microctonus aethiopoides</name>
    <dbReference type="NCBI Taxonomy" id="144406"/>
    <lineage>
        <taxon>Eukaryota</taxon>
        <taxon>Metazoa</taxon>
        <taxon>Ecdysozoa</taxon>
        <taxon>Arthropoda</taxon>
        <taxon>Hexapoda</taxon>
        <taxon>Insecta</taxon>
        <taxon>Pterygota</taxon>
        <taxon>Neoptera</taxon>
        <taxon>Endopterygota</taxon>
        <taxon>Hymenoptera</taxon>
        <taxon>Apocrita</taxon>
        <taxon>Ichneumonoidea</taxon>
        <taxon>Braconidae</taxon>
        <taxon>Euphorinae</taxon>
        <taxon>Microctonus</taxon>
    </lineage>
</organism>
<reference evidence="2" key="1">
    <citation type="journal article" date="2023" name="bioRxiv">
        <title>Scaffold-level genome assemblies of two parasitoid biocontrol wasps reveal the parthenogenesis mechanism and an associated novel virus.</title>
        <authorList>
            <person name="Inwood S."/>
            <person name="Skelly J."/>
            <person name="Guhlin J."/>
            <person name="Harrop T."/>
            <person name="Goldson S."/>
            <person name="Dearden P."/>
        </authorList>
    </citation>
    <scope>NUCLEOTIDE SEQUENCE</scope>
    <source>
        <strain evidence="2">Irish</strain>
        <tissue evidence="2">Whole body</tissue>
    </source>
</reference>
<feature type="compositionally biased region" description="Polar residues" evidence="1">
    <location>
        <begin position="404"/>
        <end position="414"/>
    </location>
</feature>
<feature type="compositionally biased region" description="Polar residues" evidence="1">
    <location>
        <begin position="217"/>
        <end position="228"/>
    </location>
</feature>
<dbReference type="GO" id="GO:0005654">
    <property type="term" value="C:nucleoplasm"/>
    <property type="evidence" value="ECO:0007669"/>
    <property type="project" value="TreeGrafter"/>
</dbReference>
<dbReference type="AlphaFoldDB" id="A0AA39C5H0"/>
<feature type="compositionally biased region" description="Gly residues" evidence="1">
    <location>
        <begin position="336"/>
        <end position="348"/>
    </location>
</feature>
<feature type="compositionally biased region" description="Polar residues" evidence="1">
    <location>
        <begin position="495"/>
        <end position="507"/>
    </location>
</feature>
<feature type="compositionally biased region" description="Polar residues" evidence="1">
    <location>
        <begin position="601"/>
        <end position="610"/>
    </location>
</feature>
<dbReference type="PANTHER" id="PTHR24149:SF14">
    <property type="entry name" value="ANKYRIN REPEAT DOMAIN 12"/>
    <property type="match status" value="1"/>
</dbReference>
<feature type="compositionally biased region" description="Polar residues" evidence="1">
    <location>
        <begin position="355"/>
        <end position="373"/>
    </location>
</feature>
<feature type="compositionally biased region" description="Low complexity" evidence="1">
    <location>
        <begin position="695"/>
        <end position="719"/>
    </location>
</feature>
<evidence type="ECO:0000256" key="1">
    <source>
        <dbReference type="SAM" id="MobiDB-lite"/>
    </source>
</evidence>
<accession>A0AA39C5H0</accession>
<evidence type="ECO:0008006" key="4">
    <source>
        <dbReference type="Google" id="ProtNLM"/>
    </source>
</evidence>
<feature type="compositionally biased region" description="Polar residues" evidence="1">
    <location>
        <begin position="14"/>
        <end position="32"/>
    </location>
</feature>
<dbReference type="InterPro" id="IPR053210">
    <property type="entry name" value="ANKRD12"/>
</dbReference>
<feature type="compositionally biased region" description="Low complexity" evidence="1">
    <location>
        <begin position="41"/>
        <end position="77"/>
    </location>
</feature>
<feature type="compositionally biased region" description="Low complexity" evidence="1">
    <location>
        <begin position="576"/>
        <end position="590"/>
    </location>
</feature>
<dbReference type="Proteomes" id="UP001168990">
    <property type="component" value="Unassembled WGS sequence"/>
</dbReference>
<feature type="compositionally biased region" description="Basic residues" evidence="1">
    <location>
        <begin position="527"/>
        <end position="536"/>
    </location>
</feature>
<feature type="compositionally biased region" description="Polar residues" evidence="1">
    <location>
        <begin position="566"/>
        <end position="575"/>
    </location>
</feature>
<feature type="compositionally biased region" description="Low complexity" evidence="1">
    <location>
        <begin position="644"/>
        <end position="680"/>
    </location>
</feature>
<evidence type="ECO:0000313" key="3">
    <source>
        <dbReference type="Proteomes" id="UP001168990"/>
    </source>
</evidence>
<name>A0AA39C5H0_9HYME</name>
<feature type="region of interest" description="Disordered" evidence="1">
    <location>
        <begin position="335"/>
        <end position="728"/>
    </location>
</feature>
<sequence length="954" mass="101281">MRRTPPQNKVDRSATGQSGSSPRVTLRLNQVRGTRDDKKNSISSRQSNNNTNNINNNNNSGSNTTNNSNIIGGTTQGQQMEGIKSSTSSSTTSISTITTTATITGASSSSISSDVGSTSGGVGGNSASIGQISGANSGSTLPITTTTAATTATTDGNDVYEFKSSKEATPVRGASSSPNPNSDKEKDSSNSNVTATSAADVLVTNSNSSGIAGGANNEIQVTTNSPPTKRSFDTSDNADEQDEENRRKKRKEINSITSTTTIPTSLSSSSSSSSSSSTSLTQECNVKENIAVKSGNSGRQSAGRAASGNIEKSDKVDSSAITASSFVEQCVKSGKLQGGSGSNNGGGTNATATSVGKNQSNVNCNANTNATSNIDRKSPSGTSTSTANSNNNTNNSNSPKPTTVSVTNTKQSVTPGPMVDSDGDDERPKSSESSSAPKVPPLKIVIPQSTTSEQEQGGARNGKNTSTRGHQLPYVVASSNSNDSSDKDQNQSASGTTSPTEVTTGQTKNDDKKDFTGTIHNEERSTHHQRVLRSSHRSGNGGNGSAPSKDSTVNQSTSQNFSNSSPLPSTAVGATSSSSSSTNERSNNSSPQQQRHHSPIPETSISSDNSNKTATLTESLTTGSTSSKTSGNNNPEKSDKSETNSKNNQKESNNNSDNSEISSTATSTTNTNVTTTTATVELHPRKRKMKPNKEAQQAAAAAAAAATAAANDSNEAANAGPEVHPHDQPITNCYQLFLNIRKQIERRRKGLFPVQPKPPQGFKDYLMNRCTYVLAGNANKEPTINPPVGLQGAMKDLYIAQEKERYRLRMQHVVEKEKLVLSVEQEILRVHGRAARALANQSLPFSVCTILKDEEVYNVITPEQEEKDRNARSRYNGRLFLSWLQDVDDKWEKIKEAMLLRHHNEAESLHAVQKMDWEWKLKEVGLCEFKVTPQIEDIHVPMVHVSDDFDLLPA</sequence>
<evidence type="ECO:0000313" key="2">
    <source>
        <dbReference type="EMBL" id="KAK0157969.1"/>
    </source>
</evidence>
<dbReference type="EMBL" id="JAQQBS010001425">
    <property type="protein sequence ID" value="KAK0157969.1"/>
    <property type="molecule type" value="Genomic_DNA"/>
</dbReference>
<feature type="compositionally biased region" description="Low complexity" evidence="1">
    <location>
        <begin position="255"/>
        <end position="281"/>
    </location>
</feature>
<keyword evidence="3" id="KW-1185">Reference proteome</keyword>
<feature type="compositionally biased region" description="Basic and acidic residues" evidence="1">
    <location>
        <begin position="508"/>
        <end position="526"/>
    </location>
</feature>
<protein>
    <recommendedName>
        <fullName evidence="4">Ankyrin repeat domain-containing protein 12</fullName>
    </recommendedName>
</protein>
<feature type="compositionally biased region" description="Low complexity" evidence="1">
    <location>
        <begin position="379"/>
        <end position="403"/>
    </location>
</feature>